<gene>
    <name evidence="2" type="ORF">B0I28_102805</name>
</gene>
<keyword evidence="1" id="KW-0812">Transmembrane</keyword>
<comment type="caution">
    <text evidence="2">The sequence shown here is derived from an EMBL/GenBank/DDBJ whole genome shotgun (WGS) entry which is preliminary data.</text>
</comment>
<keyword evidence="3" id="KW-1185">Reference proteome</keyword>
<dbReference type="GO" id="GO:0022857">
    <property type="term" value="F:transmembrane transporter activity"/>
    <property type="evidence" value="ECO:0007669"/>
    <property type="project" value="InterPro"/>
</dbReference>
<organism evidence="2 3">
    <name type="scientific">Glycomyces artemisiae</name>
    <dbReference type="NCBI Taxonomy" id="1076443"/>
    <lineage>
        <taxon>Bacteria</taxon>
        <taxon>Bacillati</taxon>
        <taxon>Actinomycetota</taxon>
        <taxon>Actinomycetes</taxon>
        <taxon>Glycomycetales</taxon>
        <taxon>Glycomycetaceae</taxon>
        <taxon>Glycomyces</taxon>
    </lineage>
</organism>
<feature type="transmembrane region" description="Helical" evidence="1">
    <location>
        <begin position="260"/>
        <end position="278"/>
    </location>
</feature>
<reference evidence="2 3" key="1">
    <citation type="submission" date="2018-03" db="EMBL/GenBank/DDBJ databases">
        <title>Genomic Encyclopedia of Type Strains, Phase III (KMG-III): the genomes of soil and plant-associated and newly described type strains.</title>
        <authorList>
            <person name="Whitman W."/>
        </authorList>
    </citation>
    <scope>NUCLEOTIDE SEQUENCE [LARGE SCALE GENOMIC DNA]</scope>
    <source>
        <strain evidence="2 3">CGMCC 4.7067</strain>
    </source>
</reference>
<feature type="transmembrane region" description="Helical" evidence="1">
    <location>
        <begin position="9"/>
        <end position="30"/>
    </location>
</feature>
<evidence type="ECO:0000313" key="3">
    <source>
        <dbReference type="Proteomes" id="UP000238176"/>
    </source>
</evidence>
<feature type="transmembrane region" description="Helical" evidence="1">
    <location>
        <begin position="87"/>
        <end position="104"/>
    </location>
</feature>
<evidence type="ECO:0000256" key="1">
    <source>
        <dbReference type="SAM" id="Phobius"/>
    </source>
</evidence>
<accession>A0A2T0UTF4</accession>
<dbReference type="InterPro" id="IPR036259">
    <property type="entry name" value="MFS_trans_sf"/>
</dbReference>
<sequence length="389" mass="38579">MASLMGSSLLARTAITANATALIMFVVLALDLSYAAAGGVAAALTAGVALSGPLLGRLIDWRGLRTVVLTTVAAQAVFWLSVPLMSYSVLLVAALAAGLLMVPAQSVTRQAIAAMTTVPQRRAAFALEAVQGELSYLVGPAVVILFAANTSPEAVAWGVGAAIAVGGAWIGLLNPPLRTADEADADTGPRPPRREWLNLRMIAVLTMAVGVTTLLGGIDLAVIATLEEAGQVSRAALVVAVLGIASVTGGLIYGSQARSLPTWLLLGLLGLATIPLGLAADWRWLAAAAVIAGLLTAPTLSTVADAVSALAPAPVRGEATGLQSSAQSAGLALGAPLAGFAIDLTAPAGGFAAAGIAGLAAAAVGLLLTRRSPAATPSDDSVGVAAEGD</sequence>
<dbReference type="SUPFAM" id="SSF103473">
    <property type="entry name" value="MFS general substrate transporter"/>
    <property type="match status" value="1"/>
</dbReference>
<dbReference type="Proteomes" id="UP000238176">
    <property type="component" value="Unassembled WGS sequence"/>
</dbReference>
<feature type="transmembrane region" description="Helical" evidence="1">
    <location>
        <begin position="36"/>
        <end position="56"/>
    </location>
</feature>
<dbReference type="PANTHER" id="PTHR23542">
    <property type="match status" value="1"/>
</dbReference>
<proteinExistence type="predicted"/>
<evidence type="ECO:0000313" key="2">
    <source>
        <dbReference type="EMBL" id="PRY61184.1"/>
    </source>
</evidence>
<feature type="transmembrane region" description="Helical" evidence="1">
    <location>
        <begin position="154"/>
        <end position="173"/>
    </location>
</feature>
<keyword evidence="1" id="KW-0472">Membrane</keyword>
<feature type="transmembrane region" description="Helical" evidence="1">
    <location>
        <begin position="284"/>
        <end position="310"/>
    </location>
</feature>
<dbReference type="InterPro" id="IPR011701">
    <property type="entry name" value="MFS"/>
</dbReference>
<dbReference type="PANTHER" id="PTHR23542:SF1">
    <property type="entry name" value="MAJOR FACILITATOR SUPERFAMILY (MFS) PROFILE DOMAIN-CONTAINING PROTEIN"/>
    <property type="match status" value="1"/>
</dbReference>
<name>A0A2T0UTF4_9ACTN</name>
<feature type="transmembrane region" description="Helical" evidence="1">
    <location>
        <begin position="232"/>
        <end position="253"/>
    </location>
</feature>
<keyword evidence="1" id="KW-1133">Transmembrane helix</keyword>
<feature type="transmembrane region" description="Helical" evidence="1">
    <location>
        <begin position="125"/>
        <end position="148"/>
    </location>
</feature>
<feature type="transmembrane region" description="Helical" evidence="1">
    <location>
        <begin position="202"/>
        <end position="226"/>
    </location>
</feature>
<feature type="transmembrane region" description="Helical" evidence="1">
    <location>
        <begin position="348"/>
        <end position="368"/>
    </location>
</feature>
<dbReference type="Gene3D" id="1.20.1250.20">
    <property type="entry name" value="MFS general substrate transporter like domains"/>
    <property type="match status" value="2"/>
</dbReference>
<dbReference type="Pfam" id="PF07690">
    <property type="entry name" value="MFS_1"/>
    <property type="match status" value="1"/>
</dbReference>
<dbReference type="AlphaFoldDB" id="A0A2T0UTF4"/>
<protein>
    <submittedName>
        <fullName evidence="2">Putative MFS family arabinose efflux permease</fullName>
    </submittedName>
</protein>
<dbReference type="EMBL" id="PVTJ01000002">
    <property type="protein sequence ID" value="PRY61184.1"/>
    <property type="molecule type" value="Genomic_DNA"/>
</dbReference>
<dbReference type="OrthoDB" id="4229605at2"/>